<feature type="domain" description="Tyr recombinase" evidence="6">
    <location>
        <begin position="115"/>
        <end position="191"/>
    </location>
</feature>
<dbReference type="PANTHER" id="PTHR30349:SF41">
    <property type="entry name" value="INTEGRASE_RECOMBINASE PROTEIN MJ0367-RELATED"/>
    <property type="match status" value="1"/>
</dbReference>
<dbReference type="PANTHER" id="PTHR30349">
    <property type="entry name" value="PHAGE INTEGRASE-RELATED"/>
    <property type="match status" value="1"/>
</dbReference>
<dbReference type="GO" id="GO:0006310">
    <property type="term" value="P:DNA recombination"/>
    <property type="evidence" value="ECO:0007669"/>
    <property type="project" value="UniProtKB-KW"/>
</dbReference>
<dbReference type="AlphaFoldDB" id="A0A2M7EKH2"/>
<keyword evidence="4" id="KW-0233">DNA recombination</keyword>
<dbReference type="EMBL" id="PFEV01000079">
    <property type="protein sequence ID" value="PIV71068.1"/>
    <property type="molecule type" value="Genomic_DNA"/>
</dbReference>
<dbReference type="InterPro" id="IPR050090">
    <property type="entry name" value="Tyrosine_recombinase_XerCD"/>
</dbReference>
<dbReference type="Gene3D" id="1.10.150.130">
    <property type="match status" value="1"/>
</dbReference>
<evidence type="ECO:0000256" key="2">
    <source>
        <dbReference type="ARBA" id="ARBA00022908"/>
    </source>
</evidence>
<dbReference type="PROSITE" id="PS51898">
    <property type="entry name" value="TYR_RECOMBINASE"/>
    <property type="match status" value="1"/>
</dbReference>
<feature type="non-terminal residue" evidence="8">
    <location>
        <position position="191"/>
    </location>
</feature>
<evidence type="ECO:0000256" key="3">
    <source>
        <dbReference type="ARBA" id="ARBA00023125"/>
    </source>
</evidence>
<dbReference type="InterPro" id="IPR004107">
    <property type="entry name" value="Integrase_SAM-like_N"/>
</dbReference>
<dbReference type="Pfam" id="PF00589">
    <property type="entry name" value="Phage_integrase"/>
    <property type="match status" value="1"/>
</dbReference>
<reference evidence="9" key="1">
    <citation type="submission" date="2017-09" db="EMBL/GenBank/DDBJ databases">
        <title>Depth-based differentiation of microbial function through sediment-hosted aquifers and enrichment of novel symbionts in the deep terrestrial subsurface.</title>
        <authorList>
            <person name="Probst A.J."/>
            <person name="Ladd B."/>
            <person name="Jarett J.K."/>
            <person name="Geller-Mcgrath D.E."/>
            <person name="Sieber C.M.K."/>
            <person name="Emerson J.B."/>
            <person name="Anantharaman K."/>
            <person name="Thomas B.C."/>
            <person name="Malmstrom R."/>
            <person name="Stieglmeier M."/>
            <person name="Klingl A."/>
            <person name="Woyke T."/>
            <person name="Ryan C.M."/>
            <person name="Banfield J.F."/>
        </authorList>
    </citation>
    <scope>NUCLEOTIDE SEQUENCE [LARGE SCALE GENOMIC DNA]</scope>
</reference>
<keyword evidence="2" id="KW-0229">DNA integration</keyword>
<dbReference type="InterPro" id="IPR013762">
    <property type="entry name" value="Integrase-like_cat_sf"/>
</dbReference>
<sequence length="191" mass="22658">MLLKDAIIRFLENCEIDRQLSIKTVRMYGYYLQFFEGWMLQQKKDVLVEEINDDTIRKFRLYLSHEYKNPYKGFLSRQTQSYFLIALRSFLKFLIKQKVSVMTPEMIELGKQKDRQIKFLENDELKRIFDSVDISEEPGLRDRAILEVLFSTGLRVSELVSLSKEDINIDRGEFSIRGKGGKLRLVFLSEH</sequence>
<dbReference type="PROSITE" id="PS51900">
    <property type="entry name" value="CB"/>
    <property type="match status" value="1"/>
</dbReference>
<evidence type="ECO:0000256" key="1">
    <source>
        <dbReference type="ARBA" id="ARBA00008857"/>
    </source>
</evidence>
<feature type="domain" description="Core-binding (CB)" evidence="7">
    <location>
        <begin position="1"/>
        <end position="95"/>
    </location>
</feature>
<evidence type="ECO:0000259" key="6">
    <source>
        <dbReference type="PROSITE" id="PS51898"/>
    </source>
</evidence>
<dbReference type="InterPro" id="IPR044068">
    <property type="entry name" value="CB"/>
</dbReference>
<dbReference type="InterPro" id="IPR011010">
    <property type="entry name" value="DNA_brk_join_enz"/>
</dbReference>
<dbReference type="Gene3D" id="1.10.443.10">
    <property type="entry name" value="Intergrase catalytic core"/>
    <property type="match status" value="1"/>
</dbReference>
<evidence type="ECO:0000256" key="5">
    <source>
        <dbReference type="PROSITE-ProRule" id="PRU01248"/>
    </source>
</evidence>
<protein>
    <submittedName>
        <fullName evidence="8">Uncharacterized protein</fullName>
    </submittedName>
</protein>
<dbReference type="GO" id="GO:0015074">
    <property type="term" value="P:DNA integration"/>
    <property type="evidence" value="ECO:0007669"/>
    <property type="project" value="UniProtKB-KW"/>
</dbReference>
<dbReference type="Proteomes" id="UP000228762">
    <property type="component" value="Unassembled WGS sequence"/>
</dbReference>
<dbReference type="GO" id="GO:0003677">
    <property type="term" value="F:DNA binding"/>
    <property type="evidence" value="ECO:0007669"/>
    <property type="project" value="UniProtKB-UniRule"/>
</dbReference>
<name>A0A2M7EKH2_9BACT</name>
<dbReference type="Pfam" id="PF02899">
    <property type="entry name" value="Phage_int_SAM_1"/>
    <property type="match status" value="1"/>
</dbReference>
<dbReference type="InterPro" id="IPR002104">
    <property type="entry name" value="Integrase_catalytic"/>
</dbReference>
<dbReference type="InterPro" id="IPR010998">
    <property type="entry name" value="Integrase_recombinase_N"/>
</dbReference>
<organism evidence="8 9">
    <name type="scientific">Candidatus Roizmanbacteria bacterium CG17_big_fil_post_rev_8_21_14_2_50_39_7</name>
    <dbReference type="NCBI Taxonomy" id="1974858"/>
    <lineage>
        <taxon>Bacteria</taxon>
        <taxon>Candidatus Roizmaniibacteriota</taxon>
    </lineage>
</organism>
<dbReference type="SUPFAM" id="SSF56349">
    <property type="entry name" value="DNA breaking-rejoining enzymes"/>
    <property type="match status" value="1"/>
</dbReference>
<gene>
    <name evidence="8" type="ORF">COW57_01660</name>
</gene>
<comment type="caution">
    <text evidence="8">The sequence shown here is derived from an EMBL/GenBank/DDBJ whole genome shotgun (WGS) entry which is preliminary data.</text>
</comment>
<evidence type="ECO:0000313" key="8">
    <source>
        <dbReference type="EMBL" id="PIV71068.1"/>
    </source>
</evidence>
<accession>A0A2M7EKH2</accession>
<proteinExistence type="inferred from homology"/>
<keyword evidence="3 5" id="KW-0238">DNA-binding</keyword>
<comment type="similarity">
    <text evidence="1">Belongs to the 'phage' integrase family.</text>
</comment>
<evidence type="ECO:0000313" key="9">
    <source>
        <dbReference type="Proteomes" id="UP000228762"/>
    </source>
</evidence>
<evidence type="ECO:0000256" key="4">
    <source>
        <dbReference type="ARBA" id="ARBA00023172"/>
    </source>
</evidence>
<evidence type="ECO:0000259" key="7">
    <source>
        <dbReference type="PROSITE" id="PS51900"/>
    </source>
</evidence>